<proteinExistence type="predicted"/>
<sequence>MATRRGRKRKPTKLEALRLARRQGDRDRALSIGLYVMRNPEALRGAGMLFEALGRAMQRTADDKQMTAPTTPTPPSDVFDLSALRERKKKPSDD</sequence>
<gene>
    <name evidence="2" type="ORF">LCGC14_2207110</name>
</gene>
<feature type="region of interest" description="Disordered" evidence="1">
    <location>
        <begin position="59"/>
        <end position="94"/>
    </location>
</feature>
<name>A0A0F9FSD0_9ZZZZ</name>
<dbReference type="AlphaFoldDB" id="A0A0F9FSD0"/>
<comment type="caution">
    <text evidence="2">The sequence shown here is derived from an EMBL/GenBank/DDBJ whole genome shotgun (WGS) entry which is preliminary data.</text>
</comment>
<protein>
    <submittedName>
        <fullName evidence="2">Uncharacterized protein</fullName>
    </submittedName>
</protein>
<reference evidence="2" key="1">
    <citation type="journal article" date="2015" name="Nature">
        <title>Complex archaea that bridge the gap between prokaryotes and eukaryotes.</title>
        <authorList>
            <person name="Spang A."/>
            <person name="Saw J.H."/>
            <person name="Jorgensen S.L."/>
            <person name="Zaremba-Niedzwiedzka K."/>
            <person name="Martijn J."/>
            <person name="Lind A.E."/>
            <person name="van Eijk R."/>
            <person name="Schleper C."/>
            <person name="Guy L."/>
            <person name="Ettema T.J."/>
        </authorList>
    </citation>
    <scope>NUCLEOTIDE SEQUENCE</scope>
</reference>
<evidence type="ECO:0000256" key="1">
    <source>
        <dbReference type="SAM" id="MobiDB-lite"/>
    </source>
</evidence>
<organism evidence="2">
    <name type="scientific">marine sediment metagenome</name>
    <dbReference type="NCBI Taxonomy" id="412755"/>
    <lineage>
        <taxon>unclassified sequences</taxon>
        <taxon>metagenomes</taxon>
        <taxon>ecological metagenomes</taxon>
    </lineage>
</organism>
<dbReference type="EMBL" id="LAZR01029213">
    <property type="protein sequence ID" value="KKL60260.1"/>
    <property type="molecule type" value="Genomic_DNA"/>
</dbReference>
<accession>A0A0F9FSD0</accession>
<evidence type="ECO:0000313" key="2">
    <source>
        <dbReference type="EMBL" id="KKL60260.1"/>
    </source>
</evidence>